<evidence type="ECO:0000313" key="1">
    <source>
        <dbReference type="EMBL" id="KAF2175984.1"/>
    </source>
</evidence>
<proteinExistence type="predicted"/>
<organism evidence="1 2">
    <name type="scientific">Zopfia rhizophila CBS 207.26</name>
    <dbReference type="NCBI Taxonomy" id="1314779"/>
    <lineage>
        <taxon>Eukaryota</taxon>
        <taxon>Fungi</taxon>
        <taxon>Dikarya</taxon>
        <taxon>Ascomycota</taxon>
        <taxon>Pezizomycotina</taxon>
        <taxon>Dothideomycetes</taxon>
        <taxon>Dothideomycetes incertae sedis</taxon>
        <taxon>Zopfiaceae</taxon>
        <taxon>Zopfia</taxon>
    </lineage>
</organism>
<evidence type="ECO:0000313" key="2">
    <source>
        <dbReference type="Proteomes" id="UP000800200"/>
    </source>
</evidence>
<dbReference type="PANTHER" id="PTHR31252">
    <property type="entry name" value="DUF4419 DOMAIN-CONTAINING PROTEIN"/>
    <property type="match status" value="1"/>
</dbReference>
<dbReference type="AlphaFoldDB" id="A0A6A6D8X9"/>
<dbReference type="Proteomes" id="UP000800200">
    <property type="component" value="Unassembled WGS sequence"/>
</dbReference>
<name>A0A6A6D8X9_9PEZI</name>
<protein>
    <submittedName>
        <fullName evidence="1">Uncharacterized protein</fullName>
    </submittedName>
</protein>
<feature type="non-terminal residue" evidence="1">
    <location>
        <position position="1"/>
    </location>
</feature>
<dbReference type="Pfam" id="PF14388">
    <property type="entry name" value="DUF4419"/>
    <property type="match status" value="1"/>
</dbReference>
<dbReference type="InterPro" id="IPR025533">
    <property type="entry name" value="DUF4419"/>
</dbReference>
<dbReference type="EMBL" id="ML994718">
    <property type="protein sequence ID" value="KAF2175984.1"/>
    <property type="molecule type" value="Genomic_DNA"/>
</dbReference>
<dbReference type="OrthoDB" id="9978173at2759"/>
<reference evidence="1" key="1">
    <citation type="journal article" date="2020" name="Stud. Mycol.">
        <title>101 Dothideomycetes genomes: a test case for predicting lifestyles and emergence of pathogens.</title>
        <authorList>
            <person name="Haridas S."/>
            <person name="Albert R."/>
            <person name="Binder M."/>
            <person name="Bloem J."/>
            <person name="Labutti K."/>
            <person name="Salamov A."/>
            <person name="Andreopoulos B."/>
            <person name="Baker S."/>
            <person name="Barry K."/>
            <person name="Bills G."/>
            <person name="Bluhm B."/>
            <person name="Cannon C."/>
            <person name="Castanera R."/>
            <person name="Culley D."/>
            <person name="Daum C."/>
            <person name="Ezra D."/>
            <person name="Gonzalez J."/>
            <person name="Henrissat B."/>
            <person name="Kuo A."/>
            <person name="Liang C."/>
            <person name="Lipzen A."/>
            <person name="Lutzoni F."/>
            <person name="Magnuson J."/>
            <person name="Mondo S."/>
            <person name="Nolan M."/>
            <person name="Ohm R."/>
            <person name="Pangilinan J."/>
            <person name="Park H.-J."/>
            <person name="Ramirez L."/>
            <person name="Alfaro M."/>
            <person name="Sun H."/>
            <person name="Tritt A."/>
            <person name="Yoshinaga Y."/>
            <person name="Zwiers L.-H."/>
            <person name="Turgeon B."/>
            <person name="Goodwin S."/>
            <person name="Spatafora J."/>
            <person name="Crous P."/>
            <person name="Grigoriev I."/>
        </authorList>
    </citation>
    <scope>NUCLEOTIDE SEQUENCE</scope>
    <source>
        <strain evidence="1">CBS 207.26</strain>
    </source>
</reference>
<dbReference type="PANTHER" id="PTHR31252:SF11">
    <property type="entry name" value="DUF4419 DOMAIN-CONTAINING PROTEIN"/>
    <property type="match status" value="1"/>
</dbReference>
<sequence length="352" mass="39821">GVYQSQDSLVRGAIEAGVKKQHLVLRPEDAWFTILTQLSFYMRKNWDHQNVSDKWDNLPGLSPPPGILDFALYQMLDLWMNEVFKQRNKTDWLLDWVLPGFQTVPSAPLGMQKSADEMMAMALMMTSPTPSLATMGDITCECGFPSVTLLGTQAVWKKLLDKLDRLGEFGSEADQYSRNLRPILSRFVVSFERPNDLSIRRFWNDMVMSTSKQKLCKKTSVVTGWINGFHYWDGAGNLLRDDWSTPGDPVVLDNITYPFRRIQDLPNAYNRLLICIASDTPEMMNAEIIVGLLATSVKKRTPKDYTTALKQADFKLPDASAESSHGMVQAVPVWIAYGDRKVIQVSVPFLSL</sequence>
<keyword evidence="2" id="KW-1185">Reference proteome</keyword>
<gene>
    <name evidence="1" type="ORF">K469DRAFT_608735</name>
</gene>
<accession>A0A6A6D8X9</accession>